<name>A0A3P1B4W4_9FLAO</name>
<feature type="domain" description="Secretion system C-terminal sorting" evidence="3">
    <location>
        <begin position="172"/>
        <end position="241"/>
    </location>
</feature>
<dbReference type="InterPro" id="IPR026444">
    <property type="entry name" value="Secre_tail"/>
</dbReference>
<evidence type="ECO:0000313" key="4">
    <source>
        <dbReference type="EMBL" id="RRA96041.1"/>
    </source>
</evidence>
<dbReference type="RefSeq" id="WP_124898602.1">
    <property type="nucleotide sequence ID" value="NZ_RQTJ01000005.1"/>
</dbReference>
<gene>
    <name evidence="4" type="ORF">EG242_03910</name>
</gene>
<evidence type="ECO:0000256" key="2">
    <source>
        <dbReference type="SAM" id="SignalP"/>
    </source>
</evidence>
<evidence type="ECO:0000259" key="3">
    <source>
        <dbReference type="Pfam" id="PF18962"/>
    </source>
</evidence>
<proteinExistence type="predicted"/>
<accession>A0A3P1B4W4</accession>
<dbReference type="Proteomes" id="UP000268372">
    <property type="component" value="Unassembled WGS sequence"/>
</dbReference>
<protein>
    <submittedName>
        <fullName evidence="4">T9SS C-terminal target domain-containing protein</fullName>
    </submittedName>
</protein>
<dbReference type="AlphaFoldDB" id="A0A3P1B4W4"/>
<reference evidence="4 5" key="1">
    <citation type="submission" date="2018-11" db="EMBL/GenBank/DDBJ databases">
        <title>Flavobacterium sp. nov., YIM 102796 draft genome.</title>
        <authorList>
            <person name="Li G."/>
            <person name="Jiang Y."/>
        </authorList>
    </citation>
    <scope>NUCLEOTIDE SEQUENCE [LARGE SCALE GENOMIC DNA]</scope>
    <source>
        <strain evidence="4 5">YIM 102796</strain>
    </source>
</reference>
<organism evidence="4 5">
    <name type="scientific">Paenimyroides viscosum</name>
    <dbReference type="NCBI Taxonomy" id="2488729"/>
    <lineage>
        <taxon>Bacteria</taxon>
        <taxon>Pseudomonadati</taxon>
        <taxon>Bacteroidota</taxon>
        <taxon>Flavobacteriia</taxon>
        <taxon>Flavobacteriales</taxon>
        <taxon>Flavobacteriaceae</taxon>
        <taxon>Paenimyroides</taxon>
    </lineage>
</organism>
<feature type="chain" id="PRO_5018171245" evidence="2">
    <location>
        <begin position="19"/>
        <end position="243"/>
    </location>
</feature>
<feature type="signal peptide" evidence="2">
    <location>
        <begin position="1"/>
        <end position="18"/>
    </location>
</feature>
<evidence type="ECO:0000256" key="1">
    <source>
        <dbReference type="ARBA" id="ARBA00022729"/>
    </source>
</evidence>
<dbReference type="EMBL" id="RQTJ01000005">
    <property type="protein sequence ID" value="RRA96041.1"/>
    <property type="molecule type" value="Genomic_DNA"/>
</dbReference>
<evidence type="ECO:0000313" key="5">
    <source>
        <dbReference type="Proteomes" id="UP000268372"/>
    </source>
</evidence>
<sequence length="243" mass="28252">MKKILIVLTVLVVNQLTAQIPILNTNWYLTQIEENNQIDIVPISVNGTTGGNWHFSIFHTPIPELIQLTSAYCSQFDAEVNVTSTDFIFPTGQIILTMNMPCEWMTNEEIQYFGKYYDFFENYRNNTFTYIINNFSGYNQLIITNNAGIKAYYSTIPLANIKENELEQFVKVYPTPFTDHFFVEDYEQIIKEIKIFDNTGKLIKKVSNTNPLQEIHANFASGNYFVTIETKDRRTMTKKIIKK</sequence>
<comment type="caution">
    <text evidence="4">The sequence shown here is derived from an EMBL/GenBank/DDBJ whole genome shotgun (WGS) entry which is preliminary data.</text>
</comment>
<keyword evidence="5" id="KW-1185">Reference proteome</keyword>
<dbReference type="NCBIfam" id="TIGR04183">
    <property type="entry name" value="Por_Secre_tail"/>
    <property type="match status" value="1"/>
</dbReference>
<dbReference type="Pfam" id="PF18962">
    <property type="entry name" value="Por_Secre_tail"/>
    <property type="match status" value="1"/>
</dbReference>
<keyword evidence="1 2" id="KW-0732">Signal</keyword>
<dbReference type="OrthoDB" id="1433593at2"/>